<organism evidence="6 7">
    <name type="scientific">Ceratobasidium theobromae</name>
    <dbReference type="NCBI Taxonomy" id="1582974"/>
    <lineage>
        <taxon>Eukaryota</taxon>
        <taxon>Fungi</taxon>
        <taxon>Dikarya</taxon>
        <taxon>Basidiomycota</taxon>
        <taxon>Agaricomycotina</taxon>
        <taxon>Agaricomycetes</taxon>
        <taxon>Cantharellales</taxon>
        <taxon>Ceratobasidiaceae</taxon>
        <taxon>Ceratobasidium</taxon>
    </lineage>
</organism>
<keyword evidence="7" id="KW-1185">Reference proteome</keyword>
<comment type="similarity">
    <text evidence="1">Belongs to the universal ribosomal protein uL5 family.</text>
</comment>
<dbReference type="GO" id="GO:0003735">
    <property type="term" value="F:structural constituent of ribosome"/>
    <property type="evidence" value="ECO:0007669"/>
    <property type="project" value="InterPro"/>
</dbReference>
<gene>
    <name evidence="6" type="ORF">CTheo_622</name>
</gene>
<dbReference type="InterPro" id="IPR031309">
    <property type="entry name" value="Ribosomal_uL5_C"/>
</dbReference>
<evidence type="ECO:0000256" key="2">
    <source>
        <dbReference type="ARBA" id="ARBA00022980"/>
    </source>
</evidence>
<proteinExistence type="inferred from homology"/>
<feature type="region of interest" description="Disordered" evidence="4">
    <location>
        <begin position="90"/>
        <end position="115"/>
    </location>
</feature>
<dbReference type="PANTHER" id="PTHR11994">
    <property type="entry name" value="60S RIBOSOMAL PROTEIN L11-RELATED"/>
    <property type="match status" value="1"/>
</dbReference>
<reference evidence="6 7" key="1">
    <citation type="journal article" date="2019" name="Fungal Biol. Biotechnol.">
        <title>Draft genome sequence of fastidious pathogen Ceratobasidium theobromae, which causes vascular-streak dieback in Theobroma cacao.</title>
        <authorList>
            <person name="Ali S.S."/>
            <person name="Asman A."/>
            <person name="Shao J."/>
            <person name="Firmansyah A.P."/>
            <person name="Susilo A.W."/>
            <person name="Rosmana A."/>
            <person name="McMahon P."/>
            <person name="Junaid M."/>
            <person name="Guest D."/>
            <person name="Kheng T.Y."/>
            <person name="Meinhardt L.W."/>
            <person name="Bailey B.A."/>
        </authorList>
    </citation>
    <scope>NUCLEOTIDE SEQUENCE [LARGE SCALE GENOMIC DNA]</scope>
    <source>
        <strain evidence="6 7">CT2</strain>
    </source>
</reference>
<dbReference type="EMBL" id="SSOP01000005">
    <property type="protein sequence ID" value="KAB5595858.1"/>
    <property type="molecule type" value="Genomic_DNA"/>
</dbReference>
<accession>A0A5N5QW01</accession>
<keyword evidence="3" id="KW-0687">Ribonucleoprotein</keyword>
<dbReference type="OrthoDB" id="539541at2759"/>
<sequence>MSTLRPVLVSSARTSLRPLIISSRTFCSSPSTRTKGTTITPPVDIRLGETHIPRCQSHFENTLAEDLLYLTFNHTSIINPPTPAVPPQWDMSNPYAKNRPPPAPRGNRPLQAAGLPTTVDNLPRLERIVLHTMIKDAITNKAHLLGPMMALRAISGQTEHGGGQRAHKGVRVLTSRPSAAAFRLRENVPIALKVELRGPHMYEFINTLVEFVLPRLREFRGVEMPLASASKSSPSAMAGVVTFGLPREAFALFPQLEVNLDSYPRMCGMHIHFITNLKGKDAQARARALVSGFQIPFVRK</sequence>
<dbReference type="GO" id="GO:0006412">
    <property type="term" value="P:translation"/>
    <property type="evidence" value="ECO:0007669"/>
    <property type="project" value="InterPro"/>
</dbReference>
<evidence type="ECO:0000256" key="3">
    <source>
        <dbReference type="ARBA" id="ARBA00023274"/>
    </source>
</evidence>
<dbReference type="InterPro" id="IPR002132">
    <property type="entry name" value="Ribosomal_uL5"/>
</dbReference>
<keyword evidence="2 6" id="KW-0689">Ribosomal protein</keyword>
<feature type="domain" description="Large ribosomal subunit protein uL5 C-terminal" evidence="5">
    <location>
        <begin position="189"/>
        <end position="297"/>
    </location>
</feature>
<dbReference type="GO" id="GO:1990904">
    <property type="term" value="C:ribonucleoprotein complex"/>
    <property type="evidence" value="ECO:0007669"/>
    <property type="project" value="UniProtKB-KW"/>
</dbReference>
<dbReference type="SUPFAM" id="SSF55282">
    <property type="entry name" value="RL5-like"/>
    <property type="match status" value="1"/>
</dbReference>
<dbReference type="GO" id="GO:0005840">
    <property type="term" value="C:ribosome"/>
    <property type="evidence" value="ECO:0007669"/>
    <property type="project" value="UniProtKB-KW"/>
</dbReference>
<dbReference type="Gene3D" id="3.30.1440.10">
    <property type="match status" value="1"/>
</dbReference>
<evidence type="ECO:0000256" key="4">
    <source>
        <dbReference type="SAM" id="MobiDB-lite"/>
    </source>
</evidence>
<evidence type="ECO:0000313" key="6">
    <source>
        <dbReference type="EMBL" id="KAB5595858.1"/>
    </source>
</evidence>
<comment type="caution">
    <text evidence="6">The sequence shown here is derived from an EMBL/GenBank/DDBJ whole genome shotgun (WGS) entry which is preliminary data.</text>
</comment>
<evidence type="ECO:0000259" key="5">
    <source>
        <dbReference type="Pfam" id="PF00673"/>
    </source>
</evidence>
<evidence type="ECO:0000313" key="7">
    <source>
        <dbReference type="Proteomes" id="UP000383932"/>
    </source>
</evidence>
<dbReference type="Proteomes" id="UP000383932">
    <property type="component" value="Unassembled WGS sequence"/>
</dbReference>
<dbReference type="Pfam" id="PF00673">
    <property type="entry name" value="Ribosomal_L5_C"/>
    <property type="match status" value="1"/>
</dbReference>
<dbReference type="AlphaFoldDB" id="A0A5N5QW01"/>
<dbReference type="InterPro" id="IPR022803">
    <property type="entry name" value="Ribosomal_uL5_dom_sf"/>
</dbReference>
<evidence type="ECO:0000256" key="1">
    <source>
        <dbReference type="ARBA" id="ARBA00008553"/>
    </source>
</evidence>
<name>A0A5N5QW01_9AGAM</name>
<protein>
    <submittedName>
        <fullName evidence="6">50S ribosomal protein L5</fullName>
    </submittedName>
</protein>